<feature type="region of interest" description="Disordered" evidence="1">
    <location>
        <begin position="1"/>
        <end position="136"/>
    </location>
</feature>
<feature type="compositionally biased region" description="Polar residues" evidence="1">
    <location>
        <begin position="1"/>
        <end position="13"/>
    </location>
</feature>
<comment type="caution">
    <text evidence="2">The sequence shown here is derived from an EMBL/GenBank/DDBJ whole genome shotgun (WGS) entry which is preliminary data.</text>
</comment>
<sequence length="624" mass="65188">MAKKSAVSTTPVQDSLGRTRAARSVSLPADDHAVPDTAAVPTDNALPALSEAPDATAPVEAGAEPNAAPVLVNTPATLDLPAATTAPAANAPSTEDPEPAPDATTVMVDASDPALDANPVAEADTAPPPADANTINATAPTYASVTAAPAVRQEEFPPLPSPSAAPPMSHAAIRKKKGKGRDSTAPPLTADDVDSVLNVHGPGILGNFFEGGNDNRNGESSENLGAEFDADLERAKTASLVQHHIEHLEHLDSSTPGASSSRRDAPDPAPASPPKRQRANTAGHAIHTGAGANNAPAVGPAARTRVRGINYHTNDGNPPRGSFTPVPPGGFRPIYGMTYTSLHHNVPADQRQQWDRVEHPKLIAVTAQHITQQIAGRLNLDPSAPRVGPPGLAEGPGHDPRAWLIGGLSLAQSQALLDGRVLAADGHTTFFFAYVRGFLGTFAGLTIPDNNHGVDLARAVLGDAIADNPAIARYDMTADETYARFAESLYVRPLPLLSPQGPFIGWNVYCTPPTNDDNVFSTLRGLVANLVVNTPFNGQGRIYCVLLCHICLSTDHPTNICPFPNYPGWMGPTPETIGALEQASRDALTDNKKGRNQGHDNGGKGGKKGKGKDRDARKGGYGRQ</sequence>
<keyword evidence="3" id="KW-1185">Reference proteome</keyword>
<gene>
    <name evidence="2" type="ORF">DFH07DRAFT_766361</name>
</gene>
<dbReference type="AlphaFoldDB" id="A0AAD7NWB5"/>
<dbReference type="Proteomes" id="UP001215280">
    <property type="component" value="Unassembled WGS sequence"/>
</dbReference>
<dbReference type="EMBL" id="JARJLG010000010">
    <property type="protein sequence ID" value="KAJ7777610.1"/>
    <property type="molecule type" value="Genomic_DNA"/>
</dbReference>
<evidence type="ECO:0000313" key="2">
    <source>
        <dbReference type="EMBL" id="KAJ7777610.1"/>
    </source>
</evidence>
<evidence type="ECO:0000256" key="1">
    <source>
        <dbReference type="SAM" id="MobiDB-lite"/>
    </source>
</evidence>
<name>A0AAD7NWB5_9AGAR</name>
<organism evidence="2 3">
    <name type="scientific">Mycena maculata</name>
    <dbReference type="NCBI Taxonomy" id="230809"/>
    <lineage>
        <taxon>Eukaryota</taxon>
        <taxon>Fungi</taxon>
        <taxon>Dikarya</taxon>
        <taxon>Basidiomycota</taxon>
        <taxon>Agaricomycotina</taxon>
        <taxon>Agaricomycetes</taxon>
        <taxon>Agaricomycetidae</taxon>
        <taxon>Agaricales</taxon>
        <taxon>Marasmiineae</taxon>
        <taxon>Mycenaceae</taxon>
        <taxon>Mycena</taxon>
    </lineage>
</organism>
<feature type="region of interest" description="Disordered" evidence="1">
    <location>
        <begin position="248"/>
        <end position="281"/>
    </location>
</feature>
<feature type="region of interest" description="Disordered" evidence="1">
    <location>
        <begin position="154"/>
        <end position="195"/>
    </location>
</feature>
<feature type="compositionally biased region" description="Low complexity" evidence="1">
    <location>
        <begin position="73"/>
        <end position="92"/>
    </location>
</feature>
<feature type="region of interest" description="Disordered" evidence="1">
    <location>
        <begin position="581"/>
        <end position="624"/>
    </location>
</feature>
<protein>
    <submittedName>
        <fullName evidence="2">Uncharacterized protein</fullName>
    </submittedName>
</protein>
<proteinExistence type="predicted"/>
<accession>A0AAD7NWB5</accession>
<reference evidence="2" key="1">
    <citation type="submission" date="2023-03" db="EMBL/GenBank/DDBJ databases">
        <title>Massive genome expansion in bonnet fungi (Mycena s.s.) driven by repeated elements and novel gene families across ecological guilds.</title>
        <authorList>
            <consortium name="Lawrence Berkeley National Laboratory"/>
            <person name="Harder C.B."/>
            <person name="Miyauchi S."/>
            <person name="Viragh M."/>
            <person name="Kuo A."/>
            <person name="Thoen E."/>
            <person name="Andreopoulos B."/>
            <person name="Lu D."/>
            <person name="Skrede I."/>
            <person name="Drula E."/>
            <person name="Henrissat B."/>
            <person name="Morin E."/>
            <person name="Kohler A."/>
            <person name="Barry K."/>
            <person name="LaButti K."/>
            <person name="Morin E."/>
            <person name="Salamov A."/>
            <person name="Lipzen A."/>
            <person name="Mereny Z."/>
            <person name="Hegedus B."/>
            <person name="Baldrian P."/>
            <person name="Stursova M."/>
            <person name="Weitz H."/>
            <person name="Taylor A."/>
            <person name="Grigoriev I.V."/>
            <person name="Nagy L.G."/>
            <person name="Martin F."/>
            <person name="Kauserud H."/>
        </authorList>
    </citation>
    <scope>NUCLEOTIDE SEQUENCE</scope>
    <source>
        <strain evidence="2">CBHHK188m</strain>
    </source>
</reference>
<evidence type="ECO:0000313" key="3">
    <source>
        <dbReference type="Proteomes" id="UP001215280"/>
    </source>
</evidence>
<feature type="compositionally biased region" description="Basic and acidic residues" evidence="1">
    <location>
        <begin position="583"/>
        <end position="602"/>
    </location>
</feature>